<comment type="caution">
    <text evidence="2">The sequence shown here is derived from an EMBL/GenBank/DDBJ whole genome shotgun (WGS) entry which is preliminary data.</text>
</comment>
<gene>
    <name evidence="2" type="ORF">AKJ36_02595</name>
</gene>
<keyword evidence="3" id="KW-1185">Reference proteome</keyword>
<dbReference type="AlphaFoldDB" id="A0A133UKF8"/>
<evidence type="ECO:0000313" key="3">
    <source>
        <dbReference type="Proteomes" id="UP000070155"/>
    </source>
</evidence>
<dbReference type="Pfam" id="PF17147">
    <property type="entry name" value="PFOR_II"/>
    <property type="match status" value="1"/>
</dbReference>
<dbReference type="Gene3D" id="3.40.50.920">
    <property type="match status" value="1"/>
</dbReference>
<feature type="domain" description="Pyruvate:ferredoxin oxidoreductase core" evidence="1">
    <location>
        <begin position="39"/>
        <end position="133"/>
    </location>
</feature>
<dbReference type="InterPro" id="IPR033412">
    <property type="entry name" value="PFOR_II"/>
</dbReference>
<reference evidence="2 3" key="1">
    <citation type="journal article" date="2016" name="Sci. Rep.">
        <title>Metabolic traits of an uncultured archaeal lineage -MSBL1- from brine pools of the Red Sea.</title>
        <authorList>
            <person name="Mwirichia R."/>
            <person name="Alam I."/>
            <person name="Rashid M."/>
            <person name="Vinu M."/>
            <person name="Ba-Alawi W."/>
            <person name="Anthony Kamau A."/>
            <person name="Kamanda Ngugi D."/>
            <person name="Goker M."/>
            <person name="Klenk H.P."/>
            <person name="Bajic V."/>
            <person name="Stingl U."/>
        </authorList>
    </citation>
    <scope>NUCLEOTIDE SEQUENCE [LARGE SCALE GENOMIC DNA]</scope>
    <source>
        <strain evidence="2">SCGC-AAA259I07</strain>
    </source>
</reference>
<protein>
    <recommendedName>
        <fullName evidence="1">Pyruvate:ferredoxin oxidoreductase core domain-containing protein</fullName>
    </recommendedName>
</protein>
<dbReference type="InterPro" id="IPR052368">
    <property type="entry name" value="2-oxoacid_oxidoreductase"/>
</dbReference>
<dbReference type="InterPro" id="IPR009014">
    <property type="entry name" value="Transketo_C/PFOR_II"/>
</dbReference>
<organism evidence="2 3">
    <name type="scientific">candidate division MSBL1 archaeon SCGC-AAA259I07</name>
    <dbReference type="NCBI Taxonomy" id="1698266"/>
    <lineage>
        <taxon>Archaea</taxon>
        <taxon>Methanobacteriati</taxon>
        <taxon>Methanobacteriota</taxon>
        <taxon>candidate division MSBL1</taxon>
    </lineage>
</organism>
<dbReference type="SUPFAM" id="SSF52922">
    <property type="entry name" value="TK C-terminal domain-like"/>
    <property type="match status" value="1"/>
</dbReference>
<evidence type="ECO:0000259" key="1">
    <source>
        <dbReference type="Pfam" id="PF17147"/>
    </source>
</evidence>
<dbReference type="PANTHER" id="PTHR43088">
    <property type="entry name" value="SUBUNIT OF PYRUVATE:FLAVODOXIN OXIDOREDUCTASE-RELATED"/>
    <property type="match status" value="1"/>
</dbReference>
<name>A0A133UKF8_9EURY</name>
<sequence>YPATTDPDVHRELIHRLQRKILENVKEICILEIHNMEDAEIGIISYETTSRPCLSAMEKARKKGIKAGNVKLTTVWPLHEEKISRIAKKIDKLLVVEMNKGQIVREIRKIVAGKCEVEFLGKIGGEIISPQEIVDKIEEMMRDV</sequence>
<proteinExistence type="predicted"/>
<feature type="non-terminal residue" evidence="2">
    <location>
        <position position="1"/>
    </location>
</feature>
<evidence type="ECO:0000313" key="2">
    <source>
        <dbReference type="EMBL" id="KXA94606.1"/>
    </source>
</evidence>
<accession>A0A133UKF8</accession>
<dbReference type="PANTHER" id="PTHR43088:SF1">
    <property type="entry name" value="SUBUNIT OF PYRUVATE:FLAVODOXIN OXIDOREDUCTASE"/>
    <property type="match status" value="1"/>
</dbReference>
<dbReference type="Proteomes" id="UP000070155">
    <property type="component" value="Unassembled WGS sequence"/>
</dbReference>
<dbReference type="EMBL" id="LHXQ01000038">
    <property type="protein sequence ID" value="KXA94606.1"/>
    <property type="molecule type" value="Genomic_DNA"/>
</dbReference>